<accession>K1L2C0</accession>
<evidence type="ECO:0000313" key="2">
    <source>
        <dbReference type="Proteomes" id="UP000004738"/>
    </source>
</evidence>
<evidence type="ECO:0000313" key="1">
    <source>
        <dbReference type="EMBL" id="EKB46222.1"/>
    </source>
</evidence>
<proteinExistence type="predicted"/>
<sequence>MKKNVKLSLLLLSVALVTLSIPIYPPVLS</sequence>
<dbReference type="EMBL" id="AMCK01000003">
    <property type="protein sequence ID" value="EKB46222.1"/>
    <property type="molecule type" value="Genomic_DNA"/>
</dbReference>
<reference evidence="1 2" key="1">
    <citation type="journal article" date="2012" name="J. Bacteriol.">
        <title>Draft Genome Sequence of Bacillus isronensis Strain B3W22, Isolated from the Upper Atmosphere.</title>
        <authorList>
            <person name="Shivaji S."/>
            <person name="Ara S."/>
            <person name="Singh S.K."/>
            <person name="Bandi S."/>
            <person name="Singh A."/>
            <person name="Pinnaka A.K."/>
        </authorList>
    </citation>
    <scope>NUCLEOTIDE SEQUENCE [LARGE SCALE GENOMIC DNA]</scope>
    <source>
        <strain evidence="1 2">B3W22</strain>
    </source>
</reference>
<keyword evidence="2" id="KW-1185">Reference proteome</keyword>
<name>K1L2C0_9BACL</name>
<gene>
    <name evidence="1" type="ORF">B857_01116</name>
</gene>
<comment type="caution">
    <text evidence="1">The sequence shown here is derived from an EMBL/GenBank/DDBJ whole genome shotgun (WGS) entry which is preliminary data.</text>
</comment>
<dbReference type="Proteomes" id="UP000004738">
    <property type="component" value="Unassembled WGS sequence"/>
</dbReference>
<protein>
    <submittedName>
        <fullName evidence="1">Uncharacterized protein</fullName>
    </submittedName>
</protein>
<organism evidence="1 2">
    <name type="scientific">Solibacillus isronensis B3W22</name>
    <dbReference type="NCBI Taxonomy" id="1224748"/>
    <lineage>
        <taxon>Bacteria</taxon>
        <taxon>Bacillati</taxon>
        <taxon>Bacillota</taxon>
        <taxon>Bacilli</taxon>
        <taxon>Bacillales</taxon>
        <taxon>Caryophanaceae</taxon>
        <taxon>Solibacillus</taxon>
    </lineage>
</organism>
<dbReference type="AlphaFoldDB" id="K1L2C0"/>